<dbReference type="AlphaFoldDB" id="A0A1Y2HCE1"/>
<dbReference type="PROSITE" id="PS51257">
    <property type="entry name" value="PROKAR_LIPOPROTEIN"/>
    <property type="match status" value="1"/>
</dbReference>
<dbReference type="Proteomes" id="UP000193411">
    <property type="component" value="Unassembled WGS sequence"/>
</dbReference>
<dbReference type="EMBL" id="MCFL01000049">
    <property type="protein sequence ID" value="ORZ32260.1"/>
    <property type="molecule type" value="Genomic_DNA"/>
</dbReference>
<keyword evidence="2" id="KW-1185">Reference proteome</keyword>
<comment type="caution">
    <text evidence="1">The sequence shown here is derived from an EMBL/GenBank/DDBJ whole genome shotgun (WGS) entry which is preliminary data.</text>
</comment>
<evidence type="ECO:0000313" key="1">
    <source>
        <dbReference type="EMBL" id="ORZ32260.1"/>
    </source>
</evidence>
<organism evidence="1 2">
    <name type="scientific">Catenaria anguillulae PL171</name>
    <dbReference type="NCBI Taxonomy" id="765915"/>
    <lineage>
        <taxon>Eukaryota</taxon>
        <taxon>Fungi</taxon>
        <taxon>Fungi incertae sedis</taxon>
        <taxon>Blastocladiomycota</taxon>
        <taxon>Blastocladiomycetes</taxon>
        <taxon>Blastocladiales</taxon>
        <taxon>Catenariaceae</taxon>
        <taxon>Catenaria</taxon>
    </lineage>
</organism>
<sequence>MCASKAPTSNNGMIQDGGGVSALYCPPNAAAGCIIRLGLLLIRLESEDAVGGRGGGVRVHLLIYRCIMWAHPYMTNDVTASRWPGRRLQFQAK</sequence>
<name>A0A1Y2HCE1_9FUNG</name>
<reference evidence="1 2" key="1">
    <citation type="submission" date="2016-07" db="EMBL/GenBank/DDBJ databases">
        <title>Pervasive Adenine N6-methylation of Active Genes in Fungi.</title>
        <authorList>
            <consortium name="DOE Joint Genome Institute"/>
            <person name="Mondo S.J."/>
            <person name="Dannebaum R.O."/>
            <person name="Kuo R.C."/>
            <person name="Labutti K."/>
            <person name="Haridas S."/>
            <person name="Kuo A."/>
            <person name="Salamov A."/>
            <person name="Ahrendt S.R."/>
            <person name="Lipzen A."/>
            <person name="Sullivan W."/>
            <person name="Andreopoulos W.B."/>
            <person name="Clum A."/>
            <person name="Lindquist E."/>
            <person name="Daum C."/>
            <person name="Ramamoorthy G.K."/>
            <person name="Gryganskyi A."/>
            <person name="Culley D."/>
            <person name="Magnuson J.K."/>
            <person name="James T.Y."/>
            <person name="O'Malley M.A."/>
            <person name="Stajich J.E."/>
            <person name="Spatafora J.W."/>
            <person name="Visel A."/>
            <person name="Grigoriev I.V."/>
        </authorList>
    </citation>
    <scope>NUCLEOTIDE SEQUENCE [LARGE SCALE GENOMIC DNA]</scope>
    <source>
        <strain evidence="1 2">PL171</strain>
    </source>
</reference>
<protein>
    <submittedName>
        <fullName evidence="1">Uncharacterized protein</fullName>
    </submittedName>
</protein>
<proteinExistence type="predicted"/>
<feature type="non-terminal residue" evidence="1">
    <location>
        <position position="93"/>
    </location>
</feature>
<evidence type="ECO:0000313" key="2">
    <source>
        <dbReference type="Proteomes" id="UP000193411"/>
    </source>
</evidence>
<gene>
    <name evidence="1" type="ORF">BCR44DRAFT_38051</name>
</gene>
<accession>A0A1Y2HCE1</accession>